<gene>
    <name evidence="2" type="ORF">CHX27_08100</name>
</gene>
<proteinExistence type="predicted"/>
<feature type="domain" description="Methyltransferase FkbM" evidence="1">
    <location>
        <begin position="113"/>
        <end position="254"/>
    </location>
</feature>
<name>A0A255ZS89_9FLAO</name>
<protein>
    <recommendedName>
        <fullName evidence="1">Methyltransferase FkbM domain-containing protein</fullName>
    </recommendedName>
</protein>
<dbReference type="EMBL" id="NOXX01000194">
    <property type="protein sequence ID" value="OYQ44259.1"/>
    <property type="molecule type" value="Genomic_DNA"/>
</dbReference>
<accession>A0A255ZS89</accession>
<dbReference type="SUPFAM" id="SSF53335">
    <property type="entry name" value="S-adenosyl-L-methionine-dependent methyltransferases"/>
    <property type="match status" value="1"/>
</dbReference>
<evidence type="ECO:0000313" key="3">
    <source>
        <dbReference type="Proteomes" id="UP000216035"/>
    </source>
</evidence>
<dbReference type="NCBIfam" id="TIGR01444">
    <property type="entry name" value="fkbM_fam"/>
    <property type="match status" value="1"/>
</dbReference>
<dbReference type="PANTHER" id="PTHR34203">
    <property type="entry name" value="METHYLTRANSFERASE, FKBM FAMILY PROTEIN"/>
    <property type="match status" value="1"/>
</dbReference>
<dbReference type="InterPro" id="IPR052514">
    <property type="entry name" value="SAM-dependent_MTase"/>
</dbReference>
<dbReference type="Pfam" id="PF05050">
    <property type="entry name" value="Methyltransf_21"/>
    <property type="match status" value="1"/>
</dbReference>
<reference evidence="2 3" key="1">
    <citation type="submission" date="2017-07" db="EMBL/GenBank/DDBJ databases">
        <title>Flavobacterium cyanobacteriorum sp. nov., isolated from cyanobacterial aggregates in a eutrophic lake.</title>
        <authorList>
            <person name="Cai H."/>
        </authorList>
    </citation>
    <scope>NUCLEOTIDE SEQUENCE [LARGE SCALE GENOMIC DNA]</scope>
    <source>
        <strain evidence="2 3">TH167</strain>
    </source>
</reference>
<dbReference type="RefSeq" id="WP_094486259.1">
    <property type="nucleotide sequence ID" value="NZ_NOXX01000194.1"/>
</dbReference>
<dbReference type="Proteomes" id="UP000216035">
    <property type="component" value="Unassembled WGS sequence"/>
</dbReference>
<keyword evidence="3" id="KW-1185">Reference proteome</keyword>
<evidence type="ECO:0000313" key="2">
    <source>
        <dbReference type="EMBL" id="OYQ44259.1"/>
    </source>
</evidence>
<organism evidence="2 3">
    <name type="scientific">Flavobacterium aurantiibacter</name>
    <dbReference type="NCBI Taxonomy" id="2023067"/>
    <lineage>
        <taxon>Bacteria</taxon>
        <taxon>Pseudomonadati</taxon>
        <taxon>Bacteroidota</taxon>
        <taxon>Flavobacteriia</taxon>
        <taxon>Flavobacteriales</taxon>
        <taxon>Flavobacteriaceae</taxon>
        <taxon>Flavobacterium</taxon>
    </lineage>
</organism>
<comment type="caution">
    <text evidence="2">The sequence shown here is derived from an EMBL/GenBank/DDBJ whole genome shotgun (WGS) entry which is preliminary data.</text>
</comment>
<evidence type="ECO:0000259" key="1">
    <source>
        <dbReference type="Pfam" id="PF05050"/>
    </source>
</evidence>
<sequence length="287" mass="33246">MKRFSQFIFIPFTFQIEICKYFVRRLFGAAIANSQNQLYTLFCDLERYSGKVLKFDSEGITIQFQLKNAVISLRHFPSSDYKVFTQVFKDEQYRSTLEAFRKNFKKEPDNFLDCGGNIGLTSLYFNTAVPNIKICIVEPDTENFKSIEQYFRMNNLFDPQLVKSGIWSSDTFLEVNSSYGDGNHWAKSVQETTTDTGLHGVSISDLQNRLEWPIIDILKIDIEGAEAEVFNTEKSDLTFLKKTKVLAIEIHEDVIEKQTILNVLDHYNFAYFDDGELTIAYNQQLIL</sequence>
<dbReference type="InterPro" id="IPR006342">
    <property type="entry name" value="FkbM_mtfrase"/>
</dbReference>
<dbReference type="InterPro" id="IPR029063">
    <property type="entry name" value="SAM-dependent_MTases_sf"/>
</dbReference>
<dbReference type="OrthoDB" id="9812600at2"/>
<dbReference type="Gene3D" id="3.40.50.150">
    <property type="entry name" value="Vaccinia Virus protein VP39"/>
    <property type="match status" value="1"/>
</dbReference>
<dbReference type="AlphaFoldDB" id="A0A255ZS89"/>
<dbReference type="PANTHER" id="PTHR34203:SF15">
    <property type="entry name" value="SLL1173 PROTEIN"/>
    <property type="match status" value="1"/>
</dbReference>